<dbReference type="Proteomes" id="UP000077266">
    <property type="component" value="Unassembled WGS sequence"/>
</dbReference>
<accession>A0A165LWS9</accession>
<keyword evidence="5" id="KW-1185">Reference proteome</keyword>
<feature type="region of interest" description="Disordered" evidence="1">
    <location>
        <begin position="334"/>
        <end position="385"/>
    </location>
</feature>
<protein>
    <recommendedName>
        <fullName evidence="3">DUF6535 domain-containing protein</fullName>
    </recommendedName>
</protein>
<feature type="transmembrane region" description="Helical" evidence="2">
    <location>
        <begin position="220"/>
        <end position="244"/>
    </location>
</feature>
<dbReference type="AlphaFoldDB" id="A0A165LWS9"/>
<evidence type="ECO:0000259" key="3">
    <source>
        <dbReference type="Pfam" id="PF20153"/>
    </source>
</evidence>
<reference evidence="4 5" key="1">
    <citation type="journal article" date="2016" name="Mol. Biol. Evol.">
        <title>Comparative Genomics of Early-Diverging Mushroom-Forming Fungi Provides Insights into the Origins of Lignocellulose Decay Capabilities.</title>
        <authorList>
            <person name="Nagy L.G."/>
            <person name="Riley R."/>
            <person name="Tritt A."/>
            <person name="Adam C."/>
            <person name="Daum C."/>
            <person name="Floudas D."/>
            <person name="Sun H."/>
            <person name="Yadav J.S."/>
            <person name="Pangilinan J."/>
            <person name="Larsson K.H."/>
            <person name="Matsuura K."/>
            <person name="Barry K."/>
            <person name="Labutti K."/>
            <person name="Kuo R."/>
            <person name="Ohm R.A."/>
            <person name="Bhattacharya S.S."/>
            <person name="Shirouzu T."/>
            <person name="Yoshinaga Y."/>
            <person name="Martin F.M."/>
            <person name="Grigoriev I.V."/>
            <person name="Hibbett D.S."/>
        </authorList>
    </citation>
    <scope>NUCLEOTIDE SEQUENCE [LARGE SCALE GENOMIC DNA]</scope>
    <source>
        <strain evidence="4 5">HHB12029</strain>
    </source>
</reference>
<feature type="domain" description="DUF6535" evidence="3">
    <location>
        <begin position="73"/>
        <end position="245"/>
    </location>
</feature>
<feature type="transmembrane region" description="Helical" evidence="2">
    <location>
        <begin position="158"/>
        <end position="180"/>
    </location>
</feature>
<dbReference type="InParanoid" id="A0A165LWS9"/>
<proteinExistence type="predicted"/>
<feature type="region of interest" description="Disordered" evidence="1">
    <location>
        <begin position="1"/>
        <end position="40"/>
    </location>
</feature>
<feature type="transmembrane region" description="Helical" evidence="2">
    <location>
        <begin position="250"/>
        <end position="275"/>
    </location>
</feature>
<dbReference type="InterPro" id="IPR045338">
    <property type="entry name" value="DUF6535"/>
</dbReference>
<evidence type="ECO:0000313" key="5">
    <source>
        <dbReference type="Proteomes" id="UP000077266"/>
    </source>
</evidence>
<evidence type="ECO:0000256" key="2">
    <source>
        <dbReference type="SAM" id="Phobius"/>
    </source>
</evidence>
<keyword evidence="2" id="KW-0812">Transmembrane</keyword>
<gene>
    <name evidence="4" type="ORF">EXIGLDRAFT_701214</name>
</gene>
<organism evidence="4 5">
    <name type="scientific">Exidia glandulosa HHB12029</name>
    <dbReference type="NCBI Taxonomy" id="1314781"/>
    <lineage>
        <taxon>Eukaryota</taxon>
        <taxon>Fungi</taxon>
        <taxon>Dikarya</taxon>
        <taxon>Basidiomycota</taxon>
        <taxon>Agaricomycotina</taxon>
        <taxon>Agaricomycetes</taxon>
        <taxon>Auriculariales</taxon>
        <taxon>Exidiaceae</taxon>
        <taxon>Exidia</taxon>
    </lineage>
</organism>
<sequence>MSSTLPTCRISLARPRHEDAPSSGPLTLRSDSHHGAPLSSKQYKMVEELDTDFKRKYPPDTPGHEMEDGARVWQVYRDEATANDNTILDGWNKTIDILLIFAGLFSAVATAFVIESYKLLQPDSEAYTANALYILLNNNSALPPPPSLDTSPSPLSRWINGLWFTSLILALAVALLCILAKQWISEYSARNNASAQSPRHWARRHQVYFQAMSKWPVAEFISVLPFLLHLALFLFFAGVVAFLWTLDRAISALIIVITLLLAIFYAASTLVPLWIPDSPTSTPMVNQLRRQLMFVHRRGLWFQSAALRLRRLATRLCKRYLLWWQRPSIDQVPQVHDQSTRQSPHGNQGRGAGLGTVERQRAGSRWRKGPLSHDSDPSLDSPSRPIVPVIPQSTDTQLILQRVEQNRDALDQDALMWLILAVSDTDANAVGLQALGALDLRSPLAVRLRRDDRLPPITLSNAATRTSTRLSATEVMRIVRSRLCMQESGAGLYAISKWSALDVLSDPGHPDLGLLWSALHKEHLPNVFQAAEEWRAVSSSLTSTAILLMRSNDPMISGGIDPWGRYTTELHILLCCHIEDLSDVQWDLIFRYLRPQRVRTPPDVLRELWLINIVWRHIYTARESEDAMRAGSRIIERCLRLIARKIRDLGPHGMMLEGVGELMDLPFTTAFFSAQLDHIRLDTTLVKTIAVVLHDASDVAQLNWVNILKYFNALCNLVHAHITQDAPDNRIIALIISACLHAFPADLYEKKELKYDHNMAPIANRTLMARSDRTRLAVVLEFIILPIEYSEGRNRPGATLWEMLCSDPVTVSSDWLTFVERIVMSLTVRRRSGRLNRELEERFFASLDCSLMMRVWASTFNGRWWLGEGSLPLAARILRALDSLPSSPSQEGQRPPDVAQIIHIVQHCIELRPKWWIDYTTSHVHEDLAYLALSPGELPGPDHLPSLEDMMSRTLNEKLVGYGPCTSCTGTPLGWEDGMTSECSFCPA</sequence>
<dbReference type="STRING" id="1314781.A0A165LWS9"/>
<dbReference type="Pfam" id="PF20153">
    <property type="entry name" value="DUF6535"/>
    <property type="match status" value="1"/>
</dbReference>
<feature type="compositionally biased region" description="Polar residues" evidence="1">
    <location>
        <begin position="336"/>
        <end position="346"/>
    </location>
</feature>
<evidence type="ECO:0000256" key="1">
    <source>
        <dbReference type="SAM" id="MobiDB-lite"/>
    </source>
</evidence>
<dbReference type="EMBL" id="KV425919">
    <property type="protein sequence ID" value="KZV98436.1"/>
    <property type="molecule type" value="Genomic_DNA"/>
</dbReference>
<feature type="transmembrane region" description="Helical" evidence="2">
    <location>
        <begin position="97"/>
        <end position="114"/>
    </location>
</feature>
<name>A0A165LWS9_EXIGL</name>
<dbReference type="OrthoDB" id="3219854at2759"/>
<evidence type="ECO:0000313" key="4">
    <source>
        <dbReference type="EMBL" id="KZV98436.1"/>
    </source>
</evidence>
<keyword evidence="2" id="KW-1133">Transmembrane helix</keyword>
<keyword evidence="2" id="KW-0472">Membrane</keyword>